<dbReference type="CDD" id="cd01650">
    <property type="entry name" value="RT_nLTR_like"/>
    <property type="match status" value="1"/>
</dbReference>
<accession>A0ABD3DVZ6</accession>
<reference evidence="3" key="1">
    <citation type="journal article" date="2024" name="IScience">
        <title>Strigolactones Initiate the Formation of Haustorium-like Structures in Castilleja.</title>
        <authorList>
            <person name="Buerger M."/>
            <person name="Peterson D."/>
            <person name="Chory J."/>
        </authorList>
    </citation>
    <scope>NUCLEOTIDE SEQUENCE [LARGE SCALE GENOMIC DNA]</scope>
</reference>
<dbReference type="Proteomes" id="UP001632038">
    <property type="component" value="Unassembled WGS sequence"/>
</dbReference>
<evidence type="ECO:0000313" key="3">
    <source>
        <dbReference type="Proteomes" id="UP001632038"/>
    </source>
</evidence>
<dbReference type="PANTHER" id="PTHR33116:SF86">
    <property type="entry name" value="REVERSE TRANSCRIPTASE DOMAIN-CONTAINING PROTEIN"/>
    <property type="match status" value="1"/>
</dbReference>
<protein>
    <recommendedName>
        <fullName evidence="1">Reverse transcriptase domain-containing protein</fullName>
    </recommendedName>
</protein>
<dbReference type="EMBL" id="JAVIJP010000013">
    <property type="protein sequence ID" value="KAL3644996.1"/>
    <property type="molecule type" value="Genomic_DNA"/>
</dbReference>
<dbReference type="InterPro" id="IPR043502">
    <property type="entry name" value="DNA/RNA_pol_sf"/>
</dbReference>
<feature type="domain" description="Reverse transcriptase" evidence="1">
    <location>
        <begin position="1"/>
        <end position="195"/>
    </location>
</feature>
<comment type="caution">
    <text evidence="2">The sequence shown here is derived from an EMBL/GenBank/DDBJ whole genome shotgun (WGS) entry which is preliminary data.</text>
</comment>
<dbReference type="AlphaFoldDB" id="A0ABD3DVZ6"/>
<evidence type="ECO:0000259" key="1">
    <source>
        <dbReference type="PROSITE" id="PS50878"/>
    </source>
</evidence>
<keyword evidence="3" id="KW-1185">Reference proteome</keyword>
<organism evidence="2 3">
    <name type="scientific">Castilleja foliolosa</name>
    <dbReference type="NCBI Taxonomy" id="1961234"/>
    <lineage>
        <taxon>Eukaryota</taxon>
        <taxon>Viridiplantae</taxon>
        <taxon>Streptophyta</taxon>
        <taxon>Embryophyta</taxon>
        <taxon>Tracheophyta</taxon>
        <taxon>Spermatophyta</taxon>
        <taxon>Magnoliopsida</taxon>
        <taxon>eudicotyledons</taxon>
        <taxon>Gunneridae</taxon>
        <taxon>Pentapetalae</taxon>
        <taxon>asterids</taxon>
        <taxon>lamiids</taxon>
        <taxon>Lamiales</taxon>
        <taxon>Orobanchaceae</taxon>
        <taxon>Pedicularideae</taxon>
        <taxon>Castillejinae</taxon>
        <taxon>Castilleja</taxon>
    </lineage>
</organism>
<dbReference type="InterPro" id="IPR000477">
    <property type="entry name" value="RT_dom"/>
</dbReference>
<gene>
    <name evidence="2" type="ORF">CASFOL_010176</name>
</gene>
<dbReference type="Pfam" id="PF00078">
    <property type="entry name" value="RVT_1"/>
    <property type="match status" value="1"/>
</dbReference>
<dbReference type="SUPFAM" id="SSF56672">
    <property type="entry name" value="DNA/RNA polymerases"/>
    <property type="match status" value="1"/>
</dbReference>
<name>A0ABD3DVZ6_9LAMI</name>
<dbReference type="PROSITE" id="PS50878">
    <property type="entry name" value="RT_POL"/>
    <property type="match status" value="1"/>
</dbReference>
<sequence>MIANRIKPCLNSVISPTQSAFIPKRLITDNVLVAYEVNHFIKNRTKGKIQYMALKLDVSKAYDRVEWVFLRCALLRLELTPARGLRQGDPLSPYLFLCCVEAFIKLVENVVDEGRLHGVRVAPLAPEISNLCFADDTILYCRAEAREAEEIVRILDRYAQVSGQIINFEKLSMVFSPGTCAQAREEVQNILGIEVVPKFEKYLGMPAVVGRSKKEVFNYLVDRVWDRIKKWGERDFSMAGREVLIKAVLQAIPTYTMSCFLLPTSTIAEIEKLVRRFWWSSGDTKGMYWVSWSSICRSKKLGGMGFRDHECFNLALLTKQGWRLINNPDLLLSKILKARYFPTGTFSNADVGEKPSLSWCGLLAARDGLARGLRKRIGNGEGTSIWGESWLSSPASGRIIPYRPKNVAFPNKVSDLIDWSTCILIRKHTFCNFKSK</sequence>
<dbReference type="PANTHER" id="PTHR33116">
    <property type="entry name" value="REVERSE TRANSCRIPTASE ZINC-BINDING DOMAIN-CONTAINING PROTEIN-RELATED-RELATED"/>
    <property type="match status" value="1"/>
</dbReference>
<proteinExistence type="predicted"/>
<evidence type="ECO:0000313" key="2">
    <source>
        <dbReference type="EMBL" id="KAL3644996.1"/>
    </source>
</evidence>